<dbReference type="EMBL" id="LTDL01000042">
    <property type="protein sequence ID" value="OAG29021.1"/>
    <property type="molecule type" value="Genomic_DNA"/>
</dbReference>
<evidence type="ECO:0000313" key="3">
    <source>
        <dbReference type="EMBL" id="OAG29021.1"/>
    </source>
</evidence>
<feature type="compositionally biased region" description="Low complexity" evidence="2">
    <location>
        <begin position="854"/>
        <end position="870"/>
    </location>
</feature>
<feature type="compositionally biased region" description="Low complexity" evidence="2">
    <location>
        <begin position="886"/>
        <end position="902"/>
    </location>
</feature>
<feature type="compositionally biased region" description="Low complexity" evidence="2">
    <location>
        <begin position="418"/>
        <end position="431"/>
    </location>
</feature>
<feature type="region of interest" description="Disordered" evidence="2">
    <location>
        <begin position="753"/>
        <end position="989"/>
    </location>
</feature>
<feature type="compositionally biased region" description="Polar residues" evidence="2">
    <location>
        <begin position="963"/>
        <end position="972"/>
    </location>
</feature>
<evidence type="ECO:0000313" key="4">
    <source>
        <dbReference type="Proteomes" id="UP000185944"/>
    </source>
</evidence>
<feature type="compositionally biased region" description="Low complexity" evidence="2">
    <location>
        <begin position="951"/>
        <end position="962"/>
    </location>
</feature>
<keyword evidence="4" id="KW-1185">Reference proteome</keyword>
<gene>
    <name evidence="3" type="ORF">NEDG_01160</name>
</gene>
<feature type="compositionally biased region" description="Low complexity" evidence="2">
    <location>
        <begin position="715"/>
        <end position="726"/>
    </location>
</feature>
<dbReference type="RefSeq" id="XP_067543766.1">
    <property type="nucleotide sequence ID" value="XM_067688578.1"/>
</dbReference>
<dbReference type="Proteomes" id="UP000185944">
    <property type="component" value="Unassembled WGS sequence"/>
</dbReference>
<organism evidence="3 4">
    <name type="scientific">Nematocida displodere</name>
    <dbReference type="NCBI Taxonomy" id="1805483"/>
    <lineage>
        <taxon>Eukaryota</taxon>
        <taxon>Fungi</taxon>
        <taxon>Fungi incertae sedis</taxon>
        <taxon>Microsporidia</taxon>
        <taxon>Nematocida</taxon>
    </lineage>
</organism>
<feature type="compositionally biased region" description="Low complexity" evidence="2">
    <location>
        <begin position="768"/>
        <end position="777"/>
    </location>
</feature>
<feature type="region of interest" description="Disordered" evidence="2">
    <location>
        <begin position="418"/>
        <end position="441"/>
    </location>
</feature>
<dbReference type="AlphaFoldDB" id="A0A177EBY8"/>
<evidence type="ECO:0000256" key="1">
    <source>
        <dbReference type="SAM" id="Coils"/>
    </source>
</evidence>
<feature type="compositionally biased region" description="Low complexity" evidence="2">
    <location>
        <begin position="822"/>
        <end position="838"/>
    </location>
</feature>
<sequence>MGSEQHAVQFIREKRTHDAEHKTVLGVFRDVLVATHSGKIYLSHPYSDKEVELQEGGRVTGTDTLWVASKKLTEYTVEGQTFKKARTIEETDLGVPLSTVEIKGGAVFSKTAAFLTVIDLATHRVIGKQSAEVYAATESHFVTKNAQTLTLFGLARGEMVEVWRKEVPEDSAVFLTGCTAIAVTDTKITVFQVSAGGLGPKERQFNNQMDIEDEGEYKVSVIKDWGPFKEFVTIGHTKSIDMTYITHTEKEIDVFVPEEDTDGIQIIALHYLTNFHQISSTILSDTNQNDREIIQGPTVILETETQLFFYNSAYEPKDAPEKYYSTRRAHAPEKEAEIKVERSGGRETEAETELTSTPTVFSPTSQQSSPTTQSPTDSPETTMELDFSSTPSQTPSQTPSHQAPLSLDTLSNTLSTLKTTTTPQTKPSTLNQQPGPIPISNLATHTATHTATHPTPTPPKPFQIQTVLDGPSSLLEKPVQTLTKEIAEIKKTLAECTSILSSIPPIPEETKVCLPQSGILYEIEELLILVKDEEIRLKEALAERKHTSKREKNGIIIEMVRDKIYQIKKAMTTEEVDHAPLIDYINRRIIAAFKMSNTQDKTSSSEEIAANDATIYYGPLSQPGPPIQKLAETAYPPRRNEVVQMLEECLKRIEKTEEPTENLLDTIFKDTESKTFLKNVAVTGSVSTATNTPKPTTTPKPTPGTKPPSLFPNAGTTTTLGTPSPTSIPFGTSPFGTLKGTTAPPSASLFGARPATSPFGTLQGTPGQPAAQPSASPFGTLKGTPTQPAASLFGARPATSPFGTLQGTPGQPSASPFGTLQGTPGQPAAQPAAPPSTSLFGARPATSPFGTLQGTPGQPAAQPAAPPSTSLFGARPTTSPFGTLQGTPGQPAAQPAAPPSTSLFGASSLFGANPGIGIQPSTPPPIPMSNFAQHPNQQPSTRSSFLPSAGNSLSLLSSSNLSQGNTTLNINQNKDKKESSFFSKVFKPQ</sequence>
<feature type="compositionally biased region" description="Polar residues" evidence="2">
    <location>
        <begin position="876"/>
        <end position="885"/>
    </location>
</feature>
<accession>A0A177EBY8</accession>
<dbReference type="GeneID" id="93647510"/>
<comment type="caution">
    <text evidence="3">The sequence shown here is derived from an EMBL/GenBank/DDBJ whole genome shotgun (WGS) entry which is preliminary data.</text>
</comment>
<evidence type="ECO:0000256" key="2">
    <source>
        <dbReference type="SAM" id="MobiDB-lite"/>
    </source>
</evidence>
<reference evidence="3 4" key="1">
    <citation type="submission" date="2016-02" db="EMBL/GenBank/DDBJ databases">
        <title>Discovery of a natural microsporidian pathogen with a broad tissue tropism in Caenorhabditis elegans.</title>
        <authorList>
            <person name="Luallen R.J."/>
            <person name="Reinke A.W."/>
            <person name="Tong L."/>
            <person name="Botts M.R."/>
            <person name="Felix M.-A."/>
            <person name="Troemel E.R."/>
        </authorList>
    </citation>
    <scope>NUCLEOTIDE SEQUENCE [LARGE SCALE GENOMIC DNA]</scope>
    <source>
        <strain evidence="3 4">JUm2807</strain>
    </source>
</reference>
<protein>
    <submittedName>
        <fullName evidence="3">Uncharacterized protein</fullName>
    </submittedName>
</protein>
<feature type="region of interest" description="Disordered" evidence="2">
    <location>
        <begin position="685"/>
        <end position="726"/>
    </location>
</feature>
<dbReference type="VEuPathDB" id="MicrosporidiaDB:NEDG_01160"/>
<dbReference type="OrthoDB" id="2192670at2759"/>
<dbReference type="STRING" id="1805483.A0A177EBY8"/>
<keyword evidence="1" id="KW-0175">Coiled coil</keyword>
<feature type="compositionally biased region" description="Polar residues" evidence="2">
    <location>
        <begin position="801"/>
        <end position="821"/>
    </location>
</feature>
<feature type="coiled-coil region" evidence="1">
    <location>
        <begin position="523"/>
        <end position="550"/>
    </location>
</feature>
<feature type="compositionally biased region" description="Low complexity" evidence="2">
    <location>
        <begin position="355"/>
        <end position="406"/>
    </location>
</feature>
<feature type="compositionally biased region" description="Low complexity" evidence="2">
    <location>
        <begin position="980"/>
        <end position="989"/>
    </location>
</feature>
<feature type="region of interest" description="Disordered" evidence="2">
    <location>
        <begin position="327"/>
        <end position="406"/>
    </location>
</feature>
<proteinExistence type="predicted"/>
<feature type="compositionally biased region" description="Pro residues" evidence="2">
    <location>
        <begin position="696"/>
        <end position="710"/>
    </location>
</feature>
<feature type="compositionally biased region" description="Polar residues" evidence="2">
    <location>
        <begin position="930"/>
        <end position="950"/>
    </location>
</feature>
<feature type="compositionally biased region" description="Basic and acidic residues" evidence="2">
    <location>
        <begin position="330"/>
        <end position="349"/>
    </location>
</feature>
<name>A0A177EBY8_9MICR</name>